<evidence type="ECO:0000313" key="3">
    <source>
        <dbReference type="EMBL" id="MEX5727584.1"/>
    </source>
</evidence>
<dbReference type="PROSITE" id="PS51257">
    <property type="entry name" value="PROKAR_LIPOPROTEIN"/>
    <property type="match status" value="1"/>
</dbReference>
<gene>
    <name evidence="3" type="ORF">Ga0609869_000937</name>
</gene>
<organism evidence="3 4">
    <name type="scientific">Rhodovulum iodosum</name>
    <dbReference type="NCBI Taxonomy" id="68291"/>
    <lineage>
        <taxon>Bacteria</taxon>
        <taxon>Pseudomonadati</taxon>
        <taxon>Pseudomonadota</taxon>
        <taxon>Alphaproteobacteria</taxon>
        <taxon>Rhodobacterales</taxon>
        <taxon>Paracoccaceae</taxon>
        <taxon>Rhodovulum</taxon>
    </lineage>
</organism>
<feature type="chain" id="PRO_5047301579" evidence="1">
    <location>
        <begin position="22"/>
        <end position="213"/>
    </location>
</feature>
<dbReference type="EMBL" id="JBEHHI010000001">
    <property type="protein sequence ID" value="MEX5727584.1"/>
    <property type="molecule type" value="Genomic_DNA"/>
</dbReference>
<dbReference type="InterPro" id="IPR005586">
    <property type="entry name" value="ABC_trans_aux"/>
</dbReference>
<reference evidence="3 4" key="1">
    <citation type="submission" date="2024-06" db="EMBL/GenBank/DDBJ databases">
        <title>Genome of Rhodovulum iodosum, a marine photoferrotroph.</title>
        <authorList>
            <person name="Bianchini G."/>
            <person name="Nikeleit V."/>
            <person name="Kappler A."/>
            <person name="Bryce C."/>
            <person name="Sanchez-Baracaldo P."/>
        </authorList>
    </citation>
    <scope>NUCLEOTIDE SEQUENCE [LARGE SCALE GENOMIC DNA]</scope>
    <source>
        <strain evidence="3 4">UT/N1</strain>
    </source>
</reference>
<name>A0ABV3XQU5_9RHOB</name>
<dbReference type="RefSeq" id="WP_369022838.1">
    <property type="nucleotide sequence ID" value="NZ_JBEHHI010000001.1"/>
</dbReference>
<proteinExistence type="predicted"/>
<sequence length="213" mass="22507">MLMLRLLILCLALSVSLSGCAAVGALSRTNVPQNVYEIRAPATLPVARGRAQAIDFVVEVPAASGALDTESIMVRPSPTQIQYLPDARWSENAPVMLQTAMVDGFERTGAFRFVGRRPLSTSGDVALVTRLTDFHAALVPGTESAVVRVTLIARLVREDAASVVATRRFSAEVAVADLGNESILAGYDTAAGGVLSDLTEWVLATRRVATGPS</sequence>
<protein>
    <submittedName>
        <fullName evidence="3">Cholesterol transport system auxiliary component</fullName>
    </submittedName>
</protein>
<feature type="signal peptide" evidence="1">
    <location>
        <begin position="1"/>
        <end position="21"/>
    </location>
</feature>
<dbReference type="Pfam" id="PF03886">
    <property type="entry name" value="ABC_trans_aux"/>
    <property type="match status" value="1"/>
</dbReference>
<feature type="domain" description="ABC-type transport auxiliary lipoprotein component" evidence="2">
    <location>
        <begin position="36"/>
        <end position="193"/>
    </location>
</feature>
<dbReference type="Proteomes" id="UP001560019">
    <property type="component" value="Unassembled WGS sequence"/>
</dbReference>
<comment type="caution">
    <text evidence="3">The sequence shown here is derived from an EMBL/GenBank/DDBJ whole genome shotgun (WGS) entry which is preliminary data.</text>
</comment>
<keyword evidence="1" id="KW-0732">Signal</keyword>
<dbReference type="Gene3D" id="3.40.50.10610">
    <property type="entry name" value="ABC-type transport auxiliary lipoprotein component"/>
    <property type="match status" value="1"/>
</dbReference>
<evidence type="ECO:0000259" key="2">
    <source>
        <dbReference type="Pfam" id="PF03886"/>
    </source>
</evidence>
<evidence type="ECO:0000313" key="4">
    <source>
        <dbReference type="Proteomes" id="UP001560019"/>
    </source>
</evidence>
<evidence type="ECO:0000256" key="1">
    <source>
        <dbReference type="SAM" id="SignalP"/>
    </source>
</evidence>
<dbReference type="SUPFAM" id="SSF159594">
    <property type="entry name" value="XCC0632-like"/>
    <property type="match status" value="1"/>
</dbReference>
<accession>A0ABV3XQU5</accession>
<keyword evidence="4" id="KW-1185">Reference proteome</keyword>